<proteinExistence type="predicted"/>
<evidence type="ECO:0000256" key="3">
    <source>
        <dbReference type="ARBA" id="ARBA00023136"/>
    </source>
</evidence>
<dbReference type="InterPro" id="IPR011701">
    <property type="entry name" value="MFS"/>
</dbReference>
<dbReference type="AlphaFoldDB" id="A0A916S2Y7"/>
<organism evidence="5 6">
    <name type="scientific">Edaphobacter acidisoli</name>
    <dbReference type="NCBI Taxonomy" id="2040573"/>
    <lineage>
        <taxon>Bacteria</taxon>
        <taxon>Pseudomonadati</taxon>
        <taxon>Acidobacteriota</taxon>
        <taxon>Terriglobia</taxon>
        <taxon>Terriglobales</taxon>
        <taxon>Acidobacteriaceae</taxon>
        <taxon>Edaphobacter</taxon>
    </lineage>
</organism>
<dbReference type="SUPFAM" id="SSF103473">
    <property type="entry name" value="MFS general substrate transporter"/>
    <property type="match status" value="2"/>
</dbReference>
<feature type="transmembrane region" description="Helical" evidence="4">
    <location>
        <begin position="133"/>
        <end position="152"/>
    </location>
</feature>
<reference evidence="5" key="1">
    <citation type="journal article" date="2014" name="Int. J. Syst. Evol. Microbiol.">
        <title>Complete genome sequence of Corynebacterium casei LMG S-19264T (=DSM 44701T), isolated from a smear-ripened cheese.</title>
        <authorList>
            <consortium name="US DOE Joint Genome Institute (JGI-PGF)"/>
            <person name="Walter F."/>
            <person name="Albersmeier A."/>
            <person name="Kalinowski J."/>
            <person name="Ruckert C."/>
        </authorList>
    </citation>
    <scope>NUCLEOTIDE SEQUENCE</scope>
    <source>
        <strain evidence="5">CGMCC 1.15447</strain>
    </source>
</reference>
<feature type="transmembrane region" description="Helical" evidence="4">
    <location>
        <begin position="68"/>
        <end position="88"/>
    </location>
</feature>
<dbReference type="Proteomes" id="UP000648801">
    <property type="component" value="Unassembled WGS sequence"/>
</dbReference>
<evidence type="ECO:0000313" key="5">
    <source>
        <dbReference type="EMBL" id="GGA78728.1"/>
    </source>
</evidence>
<sequence length="413" mass="42556">MPPAWIVGLAVFPFGLVVGFTITALPFLLTNLGIPLYKVASVSAVVMSPTFWGFLLQPVMDTGLTRRAYCWLTATVGAVCVAGALMLLTPAHLGQATALLTVAELSLVLFSGAVSGWTAGFTPDHLRGSVSGWTNVANLGGGALGSLAVMSLSSHVSAGLIGAGLAVFIILGTLPTVAFPDPERSSFGFKQIFTDAMKATWKASKAKECLTGFALFLAPASAVAAINLFSGMGKDFHTAEHTVIWITGAGCAIATSLGALAGGYAANKLSRGHMYLLSGISASVCALAMAFTPHDTAAFVVGVLVYNGIAGVVYAAFNSLGYQLVGQKSPVASTQLGLFAAATNGAIVYMTWADGQGYKHFGVRGLLMTDGLASMISGVLLLVLLRGQLRGIRRHALEQSTVEAEETSGSLTA</sequence>
<gene>
    <name evidence="5" type="ORF">GCM10011507_32460</name>
</gene>
<evidence type="ECO:0008006" key="7">
    <source>
        <dbReference type="Google" id="ProtNLM"/>
    </source>
</evidence>
<dbReference type="RefSeq" id="WP_188760580.1">
    <property type="nucleotide sequence ID" value="NZ_BMJB01000003.1"/>
</dbReference>
<dbReference type="InterPro" id="IPR036259">
    <property type="entry name" value="MFS_trans_sf"/>
</dbReference>
<feature type="transmembrane region" description="Helical" evidence="4">
    <location>
        <begin position="210"/>
        <end position="230"/>
    </location>
</feature>
<feature type="transmembrane region" description="Helical" evidence="4">
    <location>
        <begin position="35"/>
        <end position="56"/>
    </location>
</feature>
<reference evidence="5" key="2">
    <citation type="submission" date="2020-09" db="EMBL/GenBank/DDBJ databases">
        <authorList>
            <person name="Sun Q."/>
            <person name="Zhou Y."/>
        </authorList>
    </citation>
    <scope>NUCLEOTIDE SEQUENCE</scope>
    <source>
        <strain evidence="5">CGMCC 1.15447</strain>
    </source>
</reference>
<comment type="caution">
    <text evidence="5">The sequence shown here is derived from an EMBL/GenBank/DDBJ whole genome shotgun (WGS) entry which is preliminary data.</text>
</comment>
<feature type="transmembrane region" description="Helical" evidence="4">
    <location>
        <begin position="297"/>
        <end position="317"/>
    </location>
</feature>
<keyword evidence="3 4" id="KW-0472">Membrane</keyword>
<accession>A0A916S2Y7</accession>
<keyword evidence="2 4" id="KW-1133">Transmembrane helix</keyword>
<feature type="transmembrane region" description="Helical" evidence="4">
    <location>
        <begin position="7"/>
        <end position="29"/>
    </location>
</feature>
<evidence type="ECO:0000256" key="2">
    <source>
        <dbReference type="ARBA" id="ARBA00022989"/>
    </source>
</evidence>
<feature type="transmembrane region" description="Helical" evidence="4">
    <location>
        <begin position="365"/>
        <end position="385"/>
    </location>
</feature>
<feature type="transmembrane region" description="Helical" evidence="4">
    <location>
        <begin position="329"/>
        <end position="353"/>
    </location>
</feature>
<protein>
    <recommendedName>
        <fullName evidence="7">MFS transporter</fullName>
    </recommendedName>
</protein>
<dbReference type="Gene3D" id="1.20.1250.20">
    <property type="entry name" value="MFS general substrate transporter like domains"/>
    <property type="match status" value="2"/>
</dbReference>
<evidence type="ECO:0000256" key="1">
    <source>
        <dbReference type="ARBA" id="ARBA00022692"/>
    </source>
</evidence>
<feature type="transmembrane region" description="Helical" evidence="4">
    <location>
        <begin position="158"/>
        <end position="179"/>
    </location>
</feature>
<evidence type="ECO:0000256" key="4">
    <source>
        <dbReference type="SAM" id="Phobius"/>
    </source>
</evidence>
<keyword evidence="6" id="KW-1185">Reference proteome</keyword>
<keyword evidence="1 4" id="KW-0812">Transmembrane</keyword>
<feature type="transmembrane region" description="Helical" evidence="4">
    <location>
        <begin position="100"/>
        <end position="121"/>
    </location>
</feature>
<dbReference type="Pfam" id="PF07690">
    <property type="entry name" value="MFS_1"/>
    <property type="match status" value="1"/>
</dbReference>
<feature type="transmembrane region" description="Helical" evidence="4">
    <location>
        <begin position="242"/>
        <end position="262"/>
    </location>
</feature>
<name>A0A916S2Y7_9BACT</name>
<feature type="transmembrane region" description="Helical" evidence="4">
    <location>
        <begin position="274"/>
        <end position="291"/>
    </location>
</feature>
<dbReference type="EMBL" id="BMJB01000003">
    <property type="protein sequence ID" value="GGA78728.1"/>
    <property type="molecule type" value="Genomic_DNA"/>
</dbReference>
<dbReference type="GO" id="GO:0022857">
    <property type="term" value="F:transmembrane transporter activity"/>
    <property type="evidence" value="ECO:0007669"/>
    <property type="project" value="InterPro"/>
</dbReference>
<evidence type="ECO:0000313" key="6">
    <source>
        <dbReference type="Proteomes" id="UP000648801"/>
    </source>
</evidence>